<comment type="function">
    <text evidence="8">Membrane-associated protein that warps the membrane surface to access and bind aromatic isoprenes with high specificity, including ubiquinone (CoQ) isoprene intermediates and presents them directly to COQ7, therefore facilitating the COQ7-mediated hydroxylase step. Participates in the biosynthesis of coenzyme Q, also named ubiquinone, an essential lipid-soluble electron transporter for aerobic cellular respiration.</text>
</comment>
<reference evidence="11 12" key="1">
    <citation type="submission" date="2014-07" db="EMBL/GenBank/DDBJ databases">
        <title>Genomic and transcriptomic analysis on Apis cerana provide comprehensive insights into honey bee biology.</title>
        <authorList>
            <person name="Diao Q."/>
            <person name="Sun L."/>
            <person name="Zheng H."/>
            <person name="Zheng H."/>
            <person name="Xu S."/>
            <person name="Wang S."/>
            <person name="Zeng Z."/>
            <person name="Hu F."/>
            <person name="Su S."/>
            <person name="Wu J."/>
        </authorList>
    </citation>
    <scope>NUCLEOTIDE SEQUENCE [LARGE SCALE GENOMIC DNA]</scope>
    <source>
        <tissue evidence="11">Pupae without intestine</tissue>
    </source>
</reference>
<evidence type="ECO:0000259" key="9">
    <source>
        <dbReference type="Pfam" id="PF08511"/>
    </source>
</evidence>
<dbReference type="GO" id="GO:0055105">
    <property type="term" value="F:ubiquitin-protein transferase inhibitor activity"/>
    <property type="evidence" value="ECO:0007669"/>
    <property type="project" value="TreeGrafter"/>
</dbReference>
<dbReference type="STRING" id="94128.A0A2A3EMB8"/>
<dbReference type="InterPro" id="IPR013718">
    <property type="entry name" value="COQ9_C"/>
</dbReference>
<dbReference type="FunFam" id="1.10.357.10:FF:000004">
    <property type="entry name" value="Ubiquinone biosynthesis protein COQ9, mitochondrial"/>
    <property type="match status" value="1"/>
</dbReference>
<evidence type="ECO:0000259" key="10">
    <source>
        <dbReference type="Pfam" id="PF21392"/>
    </source>
</evidence>
<gene>
    <name evidence="11" type="ORF">APICC_07463</name>
</gene>
<evidence type="ECO:0000256" key="3">
    <source>
        <dbReference type="ARBA" id="ARBA00010766"/>
    </source>
</evidence>
<evidence type="ECO:0000256" key="5">
    <source>
        <dbReference type="ARBA" id="ARBA00022946"/>
    </source>
</evidence>
<dbReference type="PANTHER" id="PTHR15430:SF1">
    <property type="entry name" value="GLOMULIN"/>
    <property type="match status" value="1"/>
</dbReference>
<dbReference type="Gene3D" id="1.10.357.10">
    <property type="entry name" value="Tetracycline Repressor, domain 2"/>
    <property type="match status" value="1"/>
</dbReference>
<keyword evidence="7" id="KW-0496">Mitochondrion</keyword>
<dbReference type="GO" id="GO:0008289">
    <property type="term" value="F:lipid binding"/>
    <property type="evidence" value="ECO:0007669"/>
    <property type="project" value="UniProtKB-KW"/>
</dbReference>
<sequence length="840" mass="97320">MTELQEDFTKTFIKKLTNNLKENKFKEVLNLFEDSKYDDIIKDSSWDIVPIVASHLTAENIKCNEDLIECCKSILNTIVEKCNPSETVLELLEQIEGPEDVIKFSIILSILTKCLSKMKDKTKAIEWCISTIRSYIESLSIPEKGSQNYIAIINKIKNAYDAVILFLEPLINESKLQNSEKYIILRDYLASILIFLMGKPLYYLEEKEVESCLNQSLPERIVILTSHITGDLLWLLNIVSVRNKRINSRKKNMEVNNFNLKITLFELSENISDLAYANFYFYVITKIHLWERVPQVYDMQYIFQACIYFIIKLLQEQESVTKGLNFMDHLLMRMTKYSLTLPLLELNVYFELFNVLTKVMIYCNSNKERKKALNIFQNYIDMFDMQARYFIVLHLYQTSEHSGLLSLTTGIVKTSIIECLQETPHLPYFLGSNLETLIKLACKLHHGSASDLVELSDEIITSLNLLRFLFIKDKQNQTGIWNLVNKLQNDYLKPLREGLDLCRAHWKVKIKDLEEQKKIHKIIENIELEKSGTEIILNVGGEKLPAMPISEKISFCNQAINGLDVMESILIRVNECFRSLWTYRVLFNDQVKNDTQKSNQKYKNNESEEEYEKNIKLKILEASLKYVHDLGWSQKAISAGAESIGYPGIIHGLFPNRGADLVQYFYLTCNKELNKILKEQALANQESPKETKTLLLEARNAVETRLRMVIPYKKIWPQALALMSLPPNVPMSLANLLTLVDDICYYAGDRSVDINWYTRRIVLAGIYKTTELYMIQDNSEDHQKTWHFLDRRIKDATQIQMILTTTSDMALPDQALNRATEAATAAFVTARNILGLNWNR</sequence>
<accession>A0A2A3EMB8</accession>
<dbReference type="Proteomes" id="UP000242457">
    <property type="component" value="Unassembled WGS sequence"/>
</dbReference>
<dbReference type="NCBIfam" id="TIGR02396">
    <property type="entry name" value="diverge_rpsU"/>
    <property type="match status" value="1"/>
</dbReference>
<evidence type="ECO:0000256" key="8">
    <source>
        <dbReference type="ARBA" id="ARBA00058104"/>
    </source>
</evidence>
<comment type="pathway">
    <text evidence="2">Cofactor biosynthesis; ubiquinone biosynthesis.</text>
</comment>
<dbReference type="OrthoDB" id="619536at2759"/>
<dbReference type="PANTHER" id="PTHR15430">
    <property type="entry name" value="GLOMULIN"/>
    <property type="match status" value="1"/>
</dbReference>
<dbReference type="Pfam" id="PF21392">
    <property type="entry name" value="COQ9_N"/>
    <property type="match status" value="1"/>
</dbReference>
<evidence type="ECO:0000313" key="11">
    <source>
        <dbReference type="EMBL" id="PBC32868.1"/>
    </source>
</evidence>
<dbReference type="InterPro" id="IPR048674">
    <property type="entry name" value="COQ9_HTH"/>
</dbReference>
<dbReference type="UniPathway" id="UPA00232"/>
<dbReference type="AlphaFoldDB" id="A0A2A3EMB8"/>
<organism evidence="11 12">
    <name type="scientific">Apis cerana cerana</name>
    <name type="common">Oriental honeybee</name>
    <dbReference type="NCBI Taxonomy" id="94128"/>
    <lineage>
        <taxon>Eukaryota</taxon>
        <taxon>Metazoa</taxon>
        <taxon>Ecdysozoa</taxon>
        <taxon>Arthropoda</taxon>
        <taxon>Hexapoda</taxon>
        <taxon>Insecta</taxon>
        <taxon>Pterygota</taxon>
        <taxon>Neoptera</taxon>
        <taxon>Endopterygota</taxon>
        <taxon>Hymenoptera</taxon>
        <taxon>Apocrita</taxon>
        <taxon>Aculeata</taxon>
        <taxon>Apoidea</taxon>
        <taxon>Anthophila</taxon>
        <taxon>Apidae</taxon>
        <taxon>Apis</taxon>
    </lineage>
</organism>
<dbReference type="GO" id="GO:0006744">
    <property type="term" value="P:ubiquinone biosynthetic process"/>
    <property type="evidence" value="ECO:0007669"/>
    <property type="project" value="UniProtKB-UniPathway"/>
</dbReference>
<dbReference type="EMBL" id="KZ288212">
    <property type="protein sequence ID" value="PBC32868.1"/>
    <property type="molecule type" value="Genomic_DNA"/>
</dbReference>
<name>A0A2A3EMB8_APICC</name>
<dbReference type="Pfam" id="PF08568">
    <property type="entry name" value="Kinetochor_Ybp2"/>
    <property type="match status" value="2"/>
</dbReference>
<evidence type="ECO:0000256" key="4">
    <source>
        <dbReference type="ARBA" id="ARBA00022688"/>
    </source>
</evidence>
<dbReference type="InterPro" id="IPR012762">
    <property type="entry name" value="Ubiq_biosynth_COQ9"/>
</dbReference>
<evidence type="ECO:0000256" key="1">
    <source>
        <dbReference type="ARBA" id="ARBA00004173"/>
    </source>
</evidence>
<evidence type="ECO:0000313" key="12">
    <source>
        <dbReference type="Proteomes" id="UP000242457"/>
    </source>
</evidence>
<feature type="domain" description="Ubiquinone biosynthesis protein COQ9 HTH" evidence="10">
    <location>
        <begin position="612"/>
        <end position="642"/>
    </location>
</feature>
<keyword evidence="11" id="KW-0830">Ubiquinone</keyword>
<dbReference type="InterPro" id="IPR013877">
    <property type="entry name" value="YAP-bd/ALF4/Glomulin"/>
</dbReference>
<evidence type="ECO:0000256" key="2">
    <source>
        <dbReference type="ARBA" id="ARBA00004749"/>
    </source>
</evidence>
<evidence type="ECO:0000256" key="6">
    <source>
        <dbReference type="ARBA" id="ARBA00023121"/>
    </source>
</evidence>
<comment type="similarity">
    <text evidence="3">Belongs to the COQ9 family.</text>
</comment>
<dbReference type="Pfam" id="PF08511">
    <property type="entry name" value="COQ9"/>
    <property type="match status" value="1"/>
</dbReference>
<keyword evidence="5" id="KW-0809">Transit peptide</keyword>
<dbReference type="GO" id="GO:0005739">
    <property type="term" value="C:mitochondrion"/>
    <property type="evidence" value="ECO:0007669"/>
    <property type="project" value="UniProtKB-SubCell"/>
</dbReference>
<protein>
    <submittedName>
        <fullName evidence="11">Ubiquinone biosynthesis protein</fullName>
    </submittedName>
</protein>
<evidence type="ECO:0000256" key="7">
    <source>
        <dbReference type="ARBA" id="ARBA00023128"/>
    </source>
</evidence>
<keyword evidence="12" id="KW-1185">Reference proteome</keyword>
<keyword evidence="6" id="KW-0446">Lipid-binding</keyword>
<keyword evidence="4" id="KW-0831">Ubiquinone biosynthesis</keyword>
<dbReference type="InterPro" id="IPR019516">
    <property type="entry name" value="Glomulin/ALF4"/>
</dbReference>
<feature type="domain" description="COQ9 C-terminal" evidence="9">
    <location>
        <begin position="729"/>
        <end position="799"/>
    </location>
</feature>
<comment type="subcellular location">
    <subcellularLocation>
        <location evidence="1">Mitochondrion</location>
    </subcellularLocation>
</comment>
<proteinExistence type="inferred from homology"/>